<dbReference type="OrthoDB" id="445007at2759"/>
<evidence type="ECO:0000313" key="4">
    <source>
        <dbReference type="Proteomes" id="UP000011083"/>
    </source>
</evidence>
<dbReference type="PANTHER" id="PTHR40202">
    <property type="match status" value="1"/>
</dbReference>
<dbReference type="InterPro" id="IPR052567">
    <property type="entry name" value="OP_Dioxygenase"/>
</dbReference>
<accession>L8HEV3</accession>
<dbReference type="GeneID" id="14914710"/>
<reference evidence="3 4" key="1">
    <citation type="journal article" date="2013" name="Genome Biol.">
        <title>Genome of Acanthamoeba castellanii highlights extensive lateral gene transfer and early evolution of tyrosine kinase signaling.</title>
        <authorList>
            <person name="Clarke M."/>
            <person name="Lohan A.J."/>
            <person name="Liu B."/>
            <person name="Lagkouvardos I."/>
            <person name="Roy S."/>
            <person name="Zafar N."/>
            <person name="Bertelli C."/>
            <person name="Schilde C."/>
            <person name="Kianianmomeni A."/>
            <person name="Burglin T.R."/>
            <person name="Frech C."/>
            <person name="Turcotte B."/>
            <person name="Kopec K.O."/>
            <person name="Synnott J.M."/>
            <person name="Choo C."/>
            <person name="Paponov I."/>
            <person name="Finkler A."/>
            <person name="Soon Heng Tan C."/>
            <person name="Hutchins A.P."/>
            <person name="Weinmeier T."/>
            <person name="Rattei T."/>
            <person name="Chu J.S."/>
            <person name="Gimenez G."/>
            <person name="Irimia M."/>
            <person name="Rigden D.J."/>
            <person name="Fitzpatrick D.A."/>
            <person name="Lorenzo-Morales J."/>
            <person name="Bateman A."/>
            <person name="Chiu C.H."/>
            <person name="Tang P."/>
            <person name="Hegemann P."/>
            <person name="Fromm H."/>
            <person name="Raoult D."/>
            <person name="Greub G."/>
            <person name="Miranda-Saavedra D."/>
            <person name="Chen N."/>
            <person name="Nash P."/>
            <person name="Ginger M.L."/>
            <person name="Horn M."/>
            <person name="Schaap P."/>
            <person name="Caler L."/>
            <person name="Loftus B."/>
        </authorList>
    </citation>
    <scope>NUCLEOTIDE SEQUENCE [LARGE SCALE GENOMIC DNA]</scope>
    <source>
        <strain evidence="3 4">Neff</strain>
    </source>
</reference>
<sequence length="210" mass="23188">MTSSPTYPTVELETLAKEQAERVAAVLRASAHMDYIGESISQLEHALQCAKFAADSGADEETVLGAMLHDVGHLQLDVDQDESSLARMGAVGVQNHEVVGASYLLRLGFSDKVAQLVCGHVQAKRYLVWKHDNYARKLSPASKLTLEYQGGPMSDAEALAFEQSPLFDAILKLRSWDDKAKVVGLRVPDLDHYLPMMVRHIRHNLGRHDA</sequence>
<dbReference type="SUPFAM" id="SSF109604">
    <property type="entry name" value="HD-domain/PDEase-like"/>
    <property type="match status" value="1"/>
</dbReference>
<dbReference type="KEGG" id="acan:ACA1_131370"/>
<name>L8HEV3_ACACF</name>
<protein>
    <recommendedName>
        <fullName evidence="1">HD domain-containing protein</fullName>
    </recommendedName>
</protein>
<dbReference type="EMBL" id="KB008070">
    <property type="protein sequence ID" value="ELR14146.1"/>
    <property type="molecule type" value="Genomic_DNA"/>
</dbReference>
<dbReference type="CDD" id="cd00077">
    <property type="entry name" value="HDc"/>
    <property type="match status" value="1"/>
</dbReference>
<dbReference type="EMBL" id="KB007854">
    <property type="protein sequence ID" value="ELR23767.1"/>
    <property type="molecule type" value="Genomic_DNA"/>
</dbReference>
<proteinExistence type="predicted"/>
<feature type="domain" description="HD" evidence="1">
    <location>
        <begin position="43"/>
        <end position="125"/>
    </location>
</feature>
<evidence type="ECO:0000313" key="3">
    <source>
        <dbReference type="EMBL" id="ELR23767.1"/>
    </source>
</evidence>
<dbReference type="RefSeq" id="XP_004336159.1">
    <property type="nucleotide sequence ID" value="XM_004336111.1"/>
</dbReference>
<dbReference type="PANTHER" id="PTHR40202:SF1">
    <property type="entry name" value="HD DOMAIN-CONTAINING PROTEIN"/>
    <property type="match status" value="1"/>
</dbReference>
<keyword evidence="4" id="KW-1185">Reference proteome</keyword>
<dbReference type="AlphaFoldDB" id="L8HEV3"/>
<organism evidence="3 4">
    <name type="scientific">Acanthamoeba castellanii (strain ATCC 30010 / Neff)</name>
    <dbReference type="NCBI Taxonomy" id="1257118"/>
    <lineage>
        <taxon>Eukaryota</taxon>
        <taxon>Amoebozoa</taxon>
        <taxon>Discosea</taxon>
        <taxon>Longamoebia</taxon>
        <taxon>Centramoebida</taxon>
        <taxon>Acanthamoebidae</taxon>
        <taxon>Acanthamoeba</taxon>
    </lineage>
</organism>
<dbReference type="VEuPathDB" id="AmoebaDB:ACA1_196720"/>
<dbReference type="Pfam" id="PF01966">
    <property type="entry name" value="HD"/>
    <property type="match status" value="1"/>
</dbReference>
<dbReference type="Proteomes" id="UP000011083">
    <property type="component" value="Unassembled WGS sequence"/>
</dbReference>
<dbReference type="RefSeq" id="XP_004353295.1">
    <property type="nucleotide sequence ID" value="XM_004353243.1"/>
</dbReference>
<gene>
    <name evidence="2" type="ORF">ACA1_131370</name>
    <name evidence="3" type="ORF">ACA1_196720</name>
</gene>
<dbReference type="Gene3D" id="1.10.3210.10">
    <property type="entry name" value="Hypothetical protein af1432"/>
    <property type="match status" value="1"/>
</dbReference>
<dbReference type="OMA" id="KMTLVHQ"/>
<evidence type="ECO:0000313" key="2">
    <source>
        <dbReference type="EMBL" id="ELR14146.1"/>
    </source>
</evidence>
<evidence type="ECO:0000259" key="1">
    <source>
        <dbReference type="Pfam" id="PF01966"/>
    </source>
</evidence>
<dbReference type="KEGG" id="acan:ACA1_196720"/>
<dbReference type="InterPro" id="IPR003607">
    <property type="entry name" value="HD/PDEase_dom"/>
</dbReference>
<dbReference type="InterPro" id="IPR006674">
    <property type="entry name" value="HD_domain"/>
</dbReference>
<dbReference type="GeneID" id="14924758"/>
<dbReference type="VEuPathDB" id="AmoebaDB:ACA1_131370"/>